<evidence type="ECO:0000313" key="1">
    <source>
        <dbReference type="EMBL" id="MFD2965452.1"/>
    </source>
</evidence>
<name>A0ABW6B7T9_9SPHI</name>
<sequence>MFVLKNIADKKIIAHMLLALVLIVHVAKVFHEHAGCLASSDKHGIKIYQHQEECKICTFHLLGSGEFCELLFTFLIPPVADAFNMLPVDLRYFRCCDALYLRGPPSRY</sequence>
<reference evidence="2" key="1">
    <citation type="journal article" date="2019" name="Int. J. Syst. Evol. Microbiol.">
        <title>The Global Catalogue of Microorganisms (GCM) 10K type strain sequencing project: providing services to taxonomists for standard genome sequencing and annotation.</title>
        <authorList>
            <consortium name="The Broad Institute Genomics Platform"/>
            <consortium name="The Broad Institute Genome Sequencing Center for Infectious Disease"/>
            <person name="Wu L."/>
            <person name="Ma J."/>
        </authorList>
    </citation>
    <scope>NUCLEOTIDE SEQUENCE [LARGE SCALE GENOMIC DNA]</scope>
    <source>
        <strain evidence="2">KCTC 23098</strain>
    </source>
</reference>
<keyword evidence="2" id="KW-1185">Reference proteome</keyword>
<evidence type="ECO:0000313" key="2">
    <source>
        <dbReference type="Proteomes" id="UP001597560"/>
    </source>
</evidence>
<organism evidence="1 2">
    <name type="scientific">Olivibacter jilunii</name>
    <dbReference type="NCBI Taxonomy" id="985016"/>
    <lineage>
        <taxon>Bacteria</taxon>
        <taxon>Pseudomonadati</taxon>
        <taxon>Bacteroidota</taxon>
        <taxon>Sphingobacteriia</taxon>
        <taxon>Sphingobacteriales</taxon>
        <taxon>Sphingobacteriaceae</taxon>
        <taxon>Olivibacter</taxon>
    </lineage>
</organism>
<dbReference type="EMBL" id="JBHUPA010000037">
    <property type="protein sequence ID" value="MFD2965452.1"/>
    <property type="molecule type" value="Genomic_DNA"/>
</dbReference>
<proteinExistence type="predicted"/>
<evidence type="ECO:0008006" key="3">
    <source>
        <dbReference type="Google" id="ProtNLM"/>
    </source>
</evidence>
<dbReference type="RefSeq" id="WP_377613414.1">
    <property type="nucleotide sequence ID" value="NZ_JBHUPA010000037.1"/>
</dbReference>
<protein>
    <recommendedName>
        <fullName evidence="3">Secreted protein</fullName>
    </recommendedName>
</protein>
<gene>
    <name evidence="1" type="ORF">ACFS6J_26870</name>
</gene>
<dbReference type="Proteomes" id="UP001597560">
    <property type="component" value="Unassembled WGS sequence"/>
</dbReference>
<comment type="caution">
    <text evidence="1">The sequence shown here is derived from an EMBL/GenBank/DDBJ whole genome shotgun (WGS) entry which is preliminary data.</text>
</comment>
<accession>A0ABW6B7T9</accession>